<sequence>MGINTGRPERGIRGSDRYLILAVPATAIEDPSAITVTELEAETAIDVTYSFTSDGYNRSPSEETVNDDRLTLGQSLTERGRRTDTLQTTIVASGEESVADNAFIEDEEFYHVHRPYVPHDEPLAAGQEYDAIPVRVGMKVRNIPVGNAMQTKTITWHHFDQPIEGKALVA</sequence>
<dbReference type="Pfam" id="PF25595">
    <property type="entry name" value="Phage_TTP_16"/>
    <property type="match status" value="1"/>
</dbReference>
<dbReference type="AlphaFoldDB" id="A0A6H9WQW0"/>
<dbReference type="InterPro" id="IPR058009">
    <property type="entry name" value="TTP_Phage_16"/>
</dbReference>
<reference evidence="1 2" key="1">
    <citation type="submission" date="2019-09" db="EMBL/GenBank/DDBJ databases">
        <title>Phylogeny of genus Pseudoclavibacter and closely related genus.</title>
        <authorList>
            <person name="Li Y."/>
        </authorList>
    </citation>
    <scope>NUCLEOTIDE SEQUENCE [LARGE SCALE GENOMIC DNA]</scope>
    <source>
        <strain evidence="1 2">EGI 60007</strain>
    </source>
</reference>
<dbReference type="RefSeq" id="WP_158029620.1">
    <property type="nucleotide sequence ID" value="NZ_BMHG01000001.1"/>
</dbReference>
<evidence type="ECO:0000313" key="1">
    <source>
        <dbReference type="EMBL" id="KAB1648425.1"/>
    </source>
</evidence>
<comment type="caution">
    <text evidence="1">The sequence shown here is derived from an EMBL/GenBank/DDBJ whole genome shotgun (WGS) entry which is preliminary data.</text>
</comment>
<keyword evidence="2" id="KW-1185">Reference proteome</keyword>
<dbReference type="Proteomes" id="UP000431744">
    <property type="component" value="Unassembled WGS sequence"/>
</dbReference>
<name>A0A6H9WQW0_9MICO</name>
<gene>
    <name evidence="1" type="ORF">F8O04_12125</name>
</gene>
<organism evidence="1 2">
    <name type="scientific">Pseudoclavibacter endophyticus</name>
    <dbReference type="NCBI Taxonomy" id="1778590"/>
    <lineage>
        <taxon>Bacteria</taxon>
        <taxon>Bacillati</taxon>
        <taxon>Actinomycetota</taxon>
        <taxon>Actinomycetes</taxon>
        <taxon>Micrococcales</taxon>
        <taxon>Microbacteriaceae</taxon>
        <taxon>Pseudoclavibacter</taxon>
    </lineage>
</organism>
<evidence type="ECO:0000313" key="2">
    <source>
        <dbReference type="Proteomes" id="UP000431744"/>
    </source>
</evidence>
<accession>A0A6H9WQW0</accession>
<proteinExistence type="predicted"/>
<dbReference type="EMBL" id="WBJY01000002">
    <property type="protein sequence ID" value="KAB1648425.1"/>
    <property type="molecule type" value="Genomic_DNA"/>
</dbReference>
<protein>
    <submittedName>
        <fullName evidence="1">Uncharacterized protein</fullName>
    </submittedName>
</protein>